<sequence length="618" mass="70893">MGRLKVERSIVKYYLDRVHCLSSITDIQEKHNFVLNTFLAFQKDSWTIALHPQVCWALEELIQHSNIECITVLLKVLSKNWNGVINSKFAYHVLHKALFKCQTVEYHTDELIVDYVQSFCTHMKENLSVYITNSHATHTCRIYPQILAGVYLEKDETSNTYKSTTQLVTPYDKDYIQSLSELCKEFLFTKLLKDYVINDRLCPFIQVLLLVASARLSDVFKKKFKKIMKYSGLFTPNLQESDLTTRYLGSYTNQVATYFAELLVKVMPGVNFADFLCTHILSECPISSDGNDSNPISLADLLMTNATASRVLRAVIRRLVKPGDIKNFLNVIQSCKNKKFGLLSLLTNKQYSILTELADLCIRHPSEELQRSFLRMLPSIFGFSEKHCPTSSSSSTEDLFIRCLVGMISLKALNEYMNNQLDSKENNEEDNRQSSNEEDLVNPVTVQGCLFVQTLLKFTYAHPIKVINSILSQLPKRLIAWAQHSQLSRVLEAVILSETVICERKISLLKSLQNSFSILACHPNGSHVVEALWTATNTLPQPIMYKELMAEQLNSVANHLHSHKYGHFIYKKLSLELYKNNKSLWITRNKSTRTFSKRPTLEKSQEKCDLKHPRKSLT</sequence>
<dbReference type="Proteomes" id="UP000311919">
    <property type="component" value="Unassembled WGS sequence"/>
</dbReference>
<evidence type="ECO:0000256" key="1">
    <source>
        <dbReference type="ARBA" id="ARBA00022737"/>
    </source>
</evidence>
<dbReference type="STRING" id="6182.A0A4Z2DP49"/>
<dbReference type="AlphaFoldDB" id="A0A4Z2DP49"/>
<evidence type="ECO:0000313" key="3">
    <source>
        <dbReference type="EMBL" id="TNN18172.1"/>
    </source>
</evidence>
<evidence type="ECO:0000256" key="2">
    <source>
        <dbReference type="SAM" id="MobiDB-lite"/>
    </source>
</evidence>
<dbReference type="EMBL" id="SKCS01000083">
    <property type="protein sequence ID" value="TNN18172.1"/>
    <property type="molecule type" value="Genomic_DNA"/>
</dbReference>
<dbReference type="GO" id="GO:0000447">
    <property type="term" value="P:endonucleolytic cleavage in ITS1 to separate SSU-rRNA from 5.8S rRNA and LSU-rRNA from tricistronic rRNA transcript (SSU-rRNA, 5.8S rRNA, LSU-rRNA)"/>
    <property type="evidence" value="ECO:0007669"/>
    <property type="project" value="TreeGrafter"/>
</dbReference>
<proteinExistence type="predicted"/>
<feature type="region of interest" description="Disordered" evidence="2">
    <location>
        <begin position="597"/>
        <end position="618"/>
    </location>
</feature>
<accession>A0A4Z2DP49</accession>
<evidence type="ECO:0000313" key="4">
    <source>
        <dbReference type="Proteomes" id="UP000311919"/>
    </source>
</evidence>
<dbReference type="GO" id="GO:0000472">
    <property type="term" value="P:endonucleolytic cleavage to generate mature 5'-end of SSU-rRNA from (SSU-rRNA, 5.8S rRNA, LSU-rRNA)"/>
    <property type="evidence" value="ECO:0007669"/>
    <property type="project" value="TreeGrafter"/>
</dbReference>
<dbReference type="SUPFAM" id="SSF48371">
    <property type="entry name" value="ARM repeat"/>
    <property type="match status" value="1"/>
</dbReference>
<dbReference type="GO" id="GO:0003723">
    <property type="term" value="F:RNA binding"/>
    <property type="evidence" value="ECO:0007669"/>
    <property type="project" value="InterPro"/>
</dbReference>
<dbReference type="Gene3D" id="1.25.10.10">
    <property type="entry name" value="Leucine-rich Repeat Variant"/>
    <property type="match status" value="2"/>
</dbReference>
<dbReference type="PANTHER" id="PTHR13102:SF0">
    <property type="entry name" value="NUCLEOLAR PROTEIN 9"/>
    <property type="match status" value="1"/>
</dbReference>
<feature type="compositionally biased region" description="Basic and acidic residues" evidence="2">
    <location>
        <begin position="599"/>
        <end position="611"/>
    </location>
</feature>
<name>A0A4Z2DP49_SCHJA</name>
<gene>
    <name evidence="3" type="ORF">EWB00_010592</name>
</gene>
<comment type="caution">
    <text evidence="3">The sequence shown here is derived from an EMBL/GenBank/DDBJ whole genome shotgun (WGS) entry which is preliminary data.</text>
</comment>
<reference evidence="3 4" key="1">
    <citation type="submission" date="2019-03" db="EMBL/GenBank/DDBJ databases">
        <title>An improved genome assembly of the fluke Schistosoma japonicum.</title>
        <authorList>
            <person name="Hu W."/>
            <person name="Luo F."/>
            <person name="Yin M."/>
            <person name="Mo X."/>
            <person name="Sun C."/>
            <person name="Wu Q."/>
            <person name="Zhu B."/>
            <person name="Xiang M."/>
            <person name="Wang J."/>
            <person name="Wang Y."/>
            <person name="Zhang T."/>
            <person name="Xu B."/>
            <person name="Zheng H."/>
            <person name="Feng Z."/>
        </authorList>
    </citation>
    <scope>NUCLEOTIDE SEQUENCE [LARGE SCALE GENOMIC DNA]</scope>
    <source>
        <strain evidence="3">HuSjv2</strain>
        <tissue evidence="3">Worms</tissue>
    </source>
</reference>
<keyword evidence="1" id="KW-0677">Repeat</keyword>
<dbReference type="OrthoDB" id="9987665at2759"/>
<dbReference type="InterPro" id="IPR011989">
    <property type="entry name" value="ARM-like"/>
</dbReference>
<dbReference type="InterPro" id="IPR016024">
    <property type="entry name" value="ARM-type_fold"/>
</dbReference>
<dbReference type="GO" id="GO:0000480">
    <property type="term" value="P:endonucleolytic cleavage in 5'-ETS of tricistronic rRNA transcript (SSU-rRNA, 5.8S rRNA, LSU-rRNA)"/>
    <property type="evidence" value="ECO:0007669"/>
    <property type="project" value="TreeGrafter"/>
</dbReference>
<protein>
    <submittedName>
        <fullName evidence="3">Nucleolar protein</fullName>
    </submittedName>
</protein>
<organism evidence="3 4">
    <name type="scientific">Schistosoma japonicum</name>
    <name type="common">Blood fluke</name>
    <dbReference type="NCBI Taxonomy" id="6182"/>
    <lineage>
        <taxon>Eukaryota</taxon>
        <taxon>Metazoa</taxon>
        <taxon>Spiralia</taxon>
        <taxon>Lophotrochozoa</taxon>
        <taxon>Platyhelminthes</taxon>
        <taxon>Trematoda</taxon>
        <taxon>Digenea</taxon>
        <taxon>Strigeidida</taxon>
        <taxon>Schistosomatoidea</taxon>
        <taxon>Schistosomatidae</taxon>
        <taxon>Schistosoma</taxon>
    </lineage>
</organism>
<dbReference type="GO" id="GO:0005730">
    <property type="term" value="C:nucleolus"/>
    <property type="evidence" value="ECO:0007669"/>
    <property type="project" value="TreeGrafter"/>
</dbReference>
<keyword evidence="4" id="KW-1185">Reference proteome</keyword>
<dbReference type="InterPro" id="IPR001313">
    <property type="entry name" value="Pumilio_RNA-bd_rpt"/>
</dbReference>
<dbReference type="GO" id="GO:0000056">
    <property type="term" value="P:ribosomal small subunit export from nucleus"/>
    <property type="evidence" value="ECO:0007669"/>
    <property type="project" value="TreeGrafter"/>
</dbReference>
<dbReference type="GO" id="GO:0030686">
    <property type="term" value="C:90S preribosome"/>
    <property type="evidence" value="ECO:0007669"/>
    <property type="project" value="TreeGrafter"/>
</dbReference>
<dbReference type="PANTHER" id="PTHR13102">
    <property type="entry name" value="NUCLEOLAR PROTEIN 9"/>
    <property type="match status" value="1"/>
</dbReference>
<dbReference type="InterPro" id="IPR040000">
    <property type="entry name" value="NOP9"/>
</dbReference>
<dbReference type="GO" id="GO:0030688">
    <property type="term" value="C:preribosome, small subunit precursor"/>
    <property type="evidence" value="ECO:0007669"/>
    <property type="project" value="TreeGrafter"/>
</dbReference>
<dbReference type="Pfam" id="PF22493">
    <property type="entry name" value="PUF_NOP9"/>
    <property type="match status" value="1"/>
</dbReference>